<comment type="caution">
    <text evidence="2">The sequence shown here is derived from an EMBL/GenBank/DDBJ whole genome shotgun (WGS) entry which is preliminary data.</text>
</comment>
<dbReference type="EMBL" id="LTAG01000029">
    <property type="protein sequence ID" value="KXO17736.1"/>
    <property type="molecule type" value="Genomic_DNA"/>
</dbReference>
<dbReference type="InterPro" id="IPR052942">
    <property type="entry name" value="LPS_cholinephosphotransferase"/>
</dbReference>
<dbReference type="STRING" id="28125.HMPREF3202_00794"/>
<gene>
    <name evidence="2" type="ORF">HMPREF3202_00794</name>
</gene>
<dbReference type="GO" id="GO:0009100">
    <property type="term" value="P:glycoprotein metabolic process"/>
    <property type="evidence" value="ECO:0007669"/>
    <property type="project" value="UniProtKB-ARBA"/>
</dbReference>
<dbReference type="RefSeq" id="WP_061314799.1">
    <property type="nucleotide sequence ID" value="NZ_KQ965645.1"/>
</dbReference>
<feature type="domain" description="LicD/FKTN/FKRP nucleotidyltransferase" evidence="1">
    <location>
        <begin position="21"/>
        <end position="247"/>
    </location>
</feature>
<protein>
    <submittedName>
        <fullName evidence="2">LICD family protein</fullName>
    </submittedName>
</protein>
<evidence type="ECO:0000259" key="1">
    <source>
        <dbReference type="Pfam" id="PF04991"/>
    </source>
</evidence>
<evidence type="ECO:0000313" key="2">
    <source>
        <dbReference type="EMBL" id="KXO17736.1"/>
    </source>
</evidence>
<proteinExistence type="predicted"/>
<evidence type="ECO:0000313" key="3">
    <source>
        <dbReference type="Proteomes" id="UP000070093"/>
    </source>
</evidence>
<organism evidence="2 3">
    <name type="scientific">Prevotella bivia</name>
    <dbReference type="NCBI Taxonomy" id="28125"/>
    <lineage>
        <taxon>Bacteria</taxon>
        <taxon>Pseudomonadati</taxon>
        <taxon>Bacteroidota</taxon>
        <taxon>Bacteroidia</taxon>
        <taxon>Bacteroidales</taxon>
        <taxon>Prevotellaceae</taxon>
        <taxon>Prevotella</taxon>
    </lineage>
</organism>
<name>A0A137SZ53_9BACT</name>
<dbReference type="PANTHER" id="PTHR43404:SF2">
    <property type="entry name" value="LIPOPOLYSACCHARIDE CHOLINEPHOSPHOTRANSFERASE LICD"/>
    <property type="match status" value="1"/>
</dbReference>
<dbReference type="InterPro" id="IPR007074">
    <property type="entry name" value="LicD/FKTN/FKRP_NTP_transf"/>
</dbReference>
<accession>A0A137SZ53</accession>
<dbReference type="Pfam" id="PF04991">
    <property type="entry name" value="LicD"/>
    <property type="match status" value="1"/>
</dbReference>
<dbReference type="PANTHER" id="PTHR43404">
    <property type="entry name" value="LIPOPOLYSACCHARIDE CHOLINEPHOSPHOTRANSFERASE LICD"/>
    <property type="match status" value="1"/>
</dbReference>
<sequence length="283" mass="33821">MNKITYKNVLLQTFRDFIAFCEMNNLMYYGAFGTVLGAIRHQGLIPWDDDVDVYMPRQDYNRFIALKQKVPTGYEIVDYDNEGYFCNFAKFSNANTTILETPELPFVYGIFIDVFPLDECSESIDKNKEILREYSRSYFKFFKACREYRLSALVMPKNKTTFIFDVKTIMNFFYYHRLYKKTLQKMKDIEIKLQAERGNYYCRYSPILKECRVYPKKWFGKGVFAKYENLEILIPQESDLYLKKVYGNYMQLPPIEKRNSGHSHYFVNLNERCTLSTIKKELI</sequence>
<dbReference type="Proteomes" id="UP000070093">
    <property type="component" value="Unassembled WGS sequence"/>
</dbReference>
<dbReference type="PATRIC" id="fig|28125.4.peg.776"/>
<reference evidence="2 3" key="1">
    <citation type="submission" date="2016-02" db="EMBL/GenBank/DDBJ databases">
        <authorList>
            <person name="Wen L."/>
            <person name="He K."/>
            <person name="Yang H."/>
        </authorList>
    </citation>
    <scope>NUCLEOTIDE SEQUENCE [LARGE SCALE GENOMIC DNA]</scope>
    <source>
        <strain evidence="2 3">GED7880</strain>
    </source>
</reference>
<dbReference type="AlphaFoldDB" id="A0A137SZ53"/>